<reference evidence="2 3" key="1">
    <citation type="submission" date="2018-04" db="EMBL/GenBank/DDBJ databases">
        <title>Active sludge and wastewater microbial communities from Klosterneuburg, Austria.</title>
        <authorList>
            <person name="Wagner M."/>
        </authorList>
    </citation>
    <scope>NUCLEOTIDE SEQUENCE [LARGE SCALE GENOMIC DNA]</scope>
    <source>
        <strain evidence="2 3">Nl12</strain>
    </source>
</reference>
<dbReference type="EMBL" id="QAOK01000006">
    <property type="protein sequence ID" value="PTQ82065.1"/>
    <property type="molecule type" value="Genomic_DNA"/>
</dbReference>
<dbReference type="GO" id="GO:0016887">
    <property type="term" value="F:ATP hydrolysis activity"/>
    <property type="evidence" value="ECO:0007669"/>
    <property type="project" value="InterPro"/>
</dbReference>
<dbReference type="InterPro" id="IPR027417">
    <property type="entry name" value="P-loop_NTPase"/>
</dbReference>
<organism evidence="2 3">
    <name type="scientific">Nitrosospira multiformis</name>
    <dbReference type="NCBI Taxonomy" id="1231"/>
    <lineage>
        <taxon>Bacteria</taxon>
        <taxon>Pseudomonadati</taxon>
        <taxon>Pseudomonadota</taxon>
        <taxon>Betaproteobacteria</taxon>
        <taxon>Nitrosomonadales</taxon>
        <taxon>Nitrosomonadaceae</taxon>
        <taxon>Nitrosospira</taxon>
    </lineage>
</organism>
<dbReference type="GO" id="GO:0005524">
    <property type="term" value="F:ATP binding"/>
    <property type="evidence" value="ECO:0007669"/>
    <property type="project" value="InterPro"/>
</dbReference>
<dbReference type="Proteomes" id="UP000244152">
    <property type="component" value="Unassembled WGS sequence"/>
</dbReference>
<dbReference type="InterPro" id="IPR051396">
    <property type="entry name" value="Bact_Antivir_Def_Nuclease"/>
</dbReference>
<dbReference type="InterPro" id="IPR041685">
    <property type="entry name" value="AAA_GajA/Old/RecF-like"/>
</dbReference>
<proteinExistence type="predicted"/>
<dbReference type="PANTHER" id="PTHR43581:SF4">
    <property type="entry name" value="ATP_GTP PHOSPHATASE"/>
    <property type="match status" value="1"/>
</dbReference>
<dbReference type="AlphaFoldDB" id="A0A2T5IE11"/>
<name>A0A2T5IE11_9PROT</name>
<accession>A0A2T5IE11</accession>
<evidence type="ECO:0000313" key="3">
    <source>
        <dbReference type="Proteomes" id="UP000244152"/>
    </source>
</evidence>
<protein>
    <submittedName>
        <fullName evidence="2">Putative AbiEii toxin of type IV toxin-antitoxin system</fullName>
    </submittedName>
</protein>
<evidence type="ECO:0000259" key="1">
    <source>
        <dbReference type="Pfam" id="PF13175"/>
    </source>
</evidence>
<comment type="caution">
    <text evidence="2">The sequence shown here is derived from an EMBL/GenBank/DDBJ whole genome shotgun (WGS) entry which is preliminary data.</text>
</comment>
<feature type="domain" description="Endonuclease GajA/Old nuclease/RecF-like AAA" evidence="1">
    <location>
        <begin position="354"/>
        <end position="435"/>
    </location>
</feature>
<evidence type="ECO:0000313" key="2">
    <source>
        <dbReference type="EMBL" id="PTQ82065.1"/>
    </source>
</evidence>
<dbReference type="Gene3D" id="3.40.50.300">
    <property type="entry name" value="P-loop containing nucleotide triphosphate hydrolases"/>
    <property type="match status" value="1"/>
</dbReference>
<sequence>MTAHILPATEEDTNSMNKQSLQDMLLLPRIPDVPDAPDITDHWDHAEATSNSESPIDAPVVSEAVVSEAVVSEAIDDRIIHPMHLTRFLVTNFRSVENSGWVEVDSVTALVGVNESGKTNLLIPLWKLNPAVGGEIVPASDYPKKQFGTLRQAPENFCFITAEFEAGELGEELCGKLEISSEEASLIAVKRYFNGDYSISFPRREELGEIRRSSGEGAEDVVNTVIHSLPKFVYYSEFGNLDSEIYLPHVVQNLQRTDLGPREAAKSRTLRVLFKFVGLEPGEILELGRDFPRRKGRRREPTTEEIREIAMKKRERSILLQSAGGLLTDKFRNWWKQGDYKFRFEADGSHFRIWVSDDRRPEEVELESRSTGLQWFLSFYLVFLVESGGEHQNAVLLLDEPGLSLHPLAQRNLFAFFDSLAKVNKILYTTHSPFLLDAEHLGRARKVYVSPNGTTQVTSDLRSVEKDIRQAGAAYVVHSALNLNIAESMVTGCQPVVVQRVSDQYYLSAIKTLLIGANKIAPKRELLFPPAGGSKTVGVIASIISGRDEPLPKVVLRDDEAGKQVNAELKSDLYSGAQERIFSTDNYVLFSNSTTEDMIPAPFFAQVIDRWERNTDIAFADVLVNGRPVVEQVEAWADAQGVVLRDEWRVEVAKRVKEQALKKGISAFDAGTIARWAKLFQELIRN</sequence>
<dbReference type="SUPFAM" id="SSF52540">
    <property type="entry name" value="P-loop containing nucleoside triphosphate hydrolases"/>
    <property type="match status" value="1"/>
</dbReference>
<dbReference type="Pfam" id="PF13175">
    <property type="entry name" value="AAA_15"/>
    <property type="match status" value="1"/>
</dbReference>
<gene>
    <name evidence="2" type="ORF">C8R21_10644</name>
</gene>
<dbReference type="PANTHER" id="PTHR43581">
    <property type="entry name" value="ATP/GTP PHOSPHATASE"/>
    <property type="match status" value="1"/>
</dbReference>